<comment type="caution">
    <text evidence="1">The sequence shown here is derived from an EMBL/GenBank/DDBJ whole genome shotgun (WGS) entry which is preliminary data.</text>
</comment>
<reference evidence="2" key="1">
    <citation type="journal article" date="2019" name="Int. J. Syst. Evol. Microbiol.">
        <title>The Global Catalogue of Microorganisms (GCM) 10K type strain sequencing project: providing services to taxonomists for standard genome sequencing and annotation.</title>
        <authorList>
            <consortium name="The Broad Institute Genomics Platform"/>
            <consortium name="The Broad Institute Genome Sequencing Center for Infectious Disease"/>
            <person name="Wu L."/>
            <person name="Ma J."/>
        </authorList>
    </citation>
    <scope>NUCLEOTIDE SEQUENCE [LARGE SCALE GENOMIC DNA]</scope>
    <source>
        <strain evidence="2">CCUG 54523</strain>
    </source>
</reference>
<dbReference type="Proteomes" id="UP001597055">
    <property type="component" value="Unassembled WGS sequence"/>
</dbReference>
<dbReference type="EMBL" id="JBHTII010000001">
    <property type="protein sequence ID" value="MFD0789210.1"/>
    <property type="molecule type" value="Genomic_DNA"/>
</dbReference>
<evidence type="ECO:0000313" key="2">
    <source>
        <dbReference type="Proteomes" id="UP001597055"/>
    </source>
</evidence>
<gene>
    <name evidence="1" type="ORF">ACFQ0P_02270</name>
</gene>
<keyword evidence="2" id="KW-1185">Reference proteome</keyword>
<protein>
    <submittedName>
        <fullName evidence="1">Uncharacterized protein</fullName>
    </submittedName>
</protein>
<dbReference type="RefSeq" id="WP_378771214.1">
    <property type="nucleotide sequence ID" value="NZ_JBHTII010000001.1"/>
</dbReference>
<proteinExistence type="predicted"/>
<organism evidence="1 2">
    <name type="scientific">Microbacterium insulae</name>
    <dbReference type="NCBI Taxonomy" id="483014"/>
    <lineage>
        <taxon>Bacteria</taxon>
        <taxon>Bacillati</taxon>
        <taxon>Actinomycetota</taxon>
        <taxon>Actinomycetes</taxon>
        <taxon>Micrococcales</taxon>
        <taxon>Microbacteriaceae</taxon>
        <taxon>Microbacterium</taxon>
    </lineage>
</organism>
<accession>A0ABW3AEB8</accession>
<name>A0ABW3AEB8_9MICO</name>
<sequence length="43" mass="4585">MGRIDLPEVVAALANLAPAQRERLLGTDDHDARCDENGVLGPD</sequence>
<evidence type="ECO:0000313" key="1">
    <source>
        <dbReference type="EMBL" id="MFD0789210.1"/>
    </source>
</evidence>